<evidence type="ECO:0000313" key="6">
    <source>
        <dbReference type="EMBL" id="KAK4751905.1"/>
    </source>
</evidence>
<dbReference type="Gene3D" id="1.20.5.170">
    <property type="match status" value="1"/>
</dbReference>
<keyword evidence="7" id="KW-1185">Reference proteome</keyword>
<dbReference type="PANTHER" id="PTHR22952">
    <property type="entry name" value="CAMP-RESPONSE ELEMENT BINDING PROTEIN-RELATED"/>
    <property type="match status" value="1"/>
</dbReference>
<organism evidence="6 7">
    <name type="scientific">Trapa incisa</name>
    <dbReference type="NCBI Taxonomy" id="236973"/>
    <lineage>
        <taxon>Eukaryota</taxon>
        <taxon>Viridiplantae</taxon>
        <taxon>Streptophyta</taxon>
        <taxon>Embryophyta</taxon>
        <taxon>Tracheophyta</taxon>
        <taxon>Spermatophyta</taxon>
        <taxon>Magnoliopsida</taxon>
        <taxon>eudicotyledons</taxon>
        <taxon>Gunneridae</taxon>
        <taxon>Pentapetalae</taxon>
        <taxon>rosids</taxon>
        <taxon>malvids</taxon>
        <taxon>Myrtales</taxon>
        <taxon>Lythraceae</taxon>
        <taxon>Trapa</taxon>
    </lineage>
</organism>
<proteinExistence type="predicted"/>
<dbReference type="PROSITE" id="PS50217">
    <property type="entry name" value="BZIP"/>
    <property type="match status" value="1"/>
</dbReference>
<evidence type="ECO:0000256" key="1">
    <source>
        <dbReference type="ARBA" id="ARBA00004123"/>
    </source>
</evidence>
<dbReference type="GO" id="GO:0005634">
    <property type="term" value="C:nucleus"/>
    <property type="evidence" value="ECO:0007669"/>
    <property type="project" value="UniProtKB-SubCell"/>
</dbReference>
<accession>A0AAN7JQ71</accession>
<dbReference type="InterPro" id="IPR046347">
    <property type="entry name" value="bZIP_sf"/>
</dbReference>
<dbReference type="Proteomes" id="UP001345219">
    <property type="component" value="Chromosome 16"/>
</dbReference>
<dbReference type="Pfam" id="PF00170">
    <property type="entry name" value="bZIP_1"/>
    <property type="match status" value="1"/>
</dbReference>
<dbReference type="AlphaFoldDB" id="A0AAN7JQ71"/>
<evidence type="ECO:0000256" key="4">
    <source>
        <dbReference type="SAM" id="Coils"/>
    </source>
</evidence>
<reference evidence="6 7" key="1">
    <citation type="journal article" date="2023" name="Hortic Res">
        <title>Pangenome of water caltrop reveals structural variations and asymmetric subgenome divergence after allopolyploidization.</title>
        <authorList>
            <person name="Zhang X."/>
            <person name="Chen Y."/>
            <person name="Wang L."/>
            <person name="Yuan Y."/>
            <person name="Fang M."/>
            <person name="Shi L."/>
            <person name="Lu R."/>
            <person name="Comes H.P."/>
            <person name="Ma Y."/>
            <person name="Chen Y."/>
            <person name="Huang G."/>
            <person name="Zhou Y."/>
            <person name="Zheng Z."/>
            <person name="Qiu Y."/>
        </authorList>
    </citation>
    <scope>NUCLEOTIDE SEQUENCE [LARGE SCALE GENOMIC DNA]</scope>
    <source>
        <tissue evidence="6">Roots</tissue>
    </source>
</reference>
<feature type="coiled-coil region" evidence="4">
    <location>
        <begin position="194"/>
        <end position="221"/>
    </location>
</feature>
<feature type="domain" description="BZIP" evidence="5">
    <location>
        <begin position="169"/>
        <end position="214"/>
    </location>
</feature>
<dbReference type="CDD" id="cd14707">
    <property type="entry name" value="bZIP_plant_BZIP46"/>
    <property type="match status" value="1"/>
</dbReference>
<evidence type="ECO:0000313" key="7">
    <source>
        <dbReference type="Proteomes" id="UP001345219"/>
    </source>
</evidence>
<dbReference type="InterPro" id="IPR004827">
    <property type="entry name" value="bZIP"/>
</dbReference>
<dbReference type="SMART" id="SM00338">
    <property type="entry name" value="BRLZ"/>
    <property type="match status" value="1"/>
</dbReference>
<evidence type="ECO:0000256" key="3">
    <source>
        <dbReference type="ARBA" id="ARBA00023242"/>
    </source>
</evidence>
<dbReference type="PROSITE" id="PS00036">
    <property type="entry name" value="BZIP_BASIC"/>
    <property type="match status" value="1"/>
</dbReference>
<evidence type="ECO:0000259" key="5">
    <source>
        <dbReference type="PROSITE" id="PS50217"/>
    </source>
</evidence>
<dbReference type="InterPro" id="IPR043452">
    <property type="entry name" value="BZIP46-like"/>
</dbReference>
<dbReference type="PANTHER" id="PTHR22952:SF392">
    <property type="entry name" value="BZIP TRANSCRIPTION FACTOR 12"/>
    <property type="match status" value="1"/>
</dbReference>
<keyword evidence="4" id="KW-0175">Coiled coil</keyword>
<dbReference type="GO" id="GO:0003677">
    <property type="term" value="F:DNA binding"/>
    <property type="evidence" value="ECO:0007669"/>
    <property type="project" value="UniProtKB-KW"/>
</dbReference>
<comment type="caution">
    <text evidence="6">The sequence shown here is derived from an EMBL/GenBank/DDBJ whole genome shotgun (WGS) entry which is preliminary data.</text>
</comment>
<keyword evidence="3" id="KW-0539">Nucleus</keyword>
<gene>
    <name evidence="6" type="ORF">SAY87_020703</name>
</gene>
<keyword evidence="2" id="KW-0238">DNA-binding</keyword>
<dbReference type="FunFam" id="1.20.5.170:FF:000036">
    <property type="entry name" value="ABSCISIC ACID-INSENSITIVE 5-like protein 2"/>
    <property type="match status" value="1"/>
</dbReference>
<sequence length="249" mass="27026">MMASTRRAAKQVLPRKPSLISSSLSPLMADNASGSISMDDLLKNIYSDTNPPSLPAVDSPSPMFHAAGDKGMDEVWKEIVAGDGVGAAVQQQPADGGMGPQMTLEDFLTKAAEKPPVEVVAAAAGTVVGAPLMMMNGGLIQPQSQLGFVSGRGKRRAAVQEEPLVDKATLQKQRRMIKNRESAARSREKKQAYTVDLESMVARLEEENARLLREEALRNEENCQKLVKVVIPVIVDRRPPRTLCRVHSM</sequence>
<comment type="subcellular location">
    <subcellularLocation>
        <location evidence="1">Nucleus</location>
    </subcellularLocation>
</comment>
<dbReference type="GO" id="GO:0045893">
    <property type="term" value="P:positive regulation of DNA-templated transcription"/>
    <property type="evidence" value="ECO:0007669"/>
    <property type="project" value="InterPro"/>
</dbReference>
<protein>
    <recommendedName>
        <fullName evidence="5">BZIP domain-containing protein</fullName>
    </recommendedName>
</protein>
<dbReference type="GO" id="GO:0003700">
    <property type="term" value="F:DNA-binding transcription factor activity"/>
    <property type="evidence" value="ECO:0007669"/>
    <property type="project" value="InterPro"/>
</dbReference>
<dbReference type="EMBL" id="JAXIOK010000016">
    <property type="protein sequence ID" value="KAK4751905.1"/>
    <property type="molecule type" value="Genomic_DNA"/>
</dbReference>
<name>A0AAN7JQ71_9MYRT</name>
<evidence type="ECO:0000256" key="2">
    <source>
        <dbReference type="ARBA" id="ARBA00023125"/>
    </source>
</evidence>
<dbReference type="SUPFAM" id="SSF57959">
    <property type="entry name" value="Leucine zipper domain"/>
    <property type="match status" value="1"/>
</dbReference>